<dbReference type="Proteomes" id="UP000654075">
    <property type="component" value="Unassembled WGS sequence"/>
</dbReference>
<feature type="region of interest" description="Disordered" evidence="6">
    <location>
        <begin position="391"/>
        <end position="555"/>
    </location>
</feature>
<feature type="compositionally biased region" description="Acidic residues" evidence="6">
    <location>
        <begin position="467"/>
        <end position="477"/>
    </location>
</feature>
<dbReference type="Pfam" id="PF09011">
    <property type="entry name" value="HMG_box_2"/>
    <property type="match status" value="1"/>
</dbReference>
<feature type="region of interest" description="Disordered" evidence="6">
    <location>
        <begin position="44"/>
        <end position="88"/>
    </location>
</feature>
<dbReference type="InterPro" id="IPR009071">
    <property type="entry name" value="HMG_box_dom"/>
</dbReference>
<dbReference type="OrthoDB" id="44867at2759"/>
<gene>
    <name evidence="9" type="ORF">PGLA1383_LOCUS4287</name>
</gene>
<dbReference type="Gene3D" id="1.10.472.30">
    <property type="entry name" value="Transcription elongation factor S-II, central domain"/>
    <property type="match status" value="1"/>
</dbReference>
<protein>
    <recommendedName>
        <fullName evidence="11">HMG box domain-containing protein</fullName>
    </recommendedName>
</protein>
<feature type="domain" description="TFIIS central" evidence="8">
    <location>
        <begin position="293"/>
        <end position="403"/>
    </location>
</feature>
<evidence type="ECO:0000259" key="8">
    <source>
        <dbReference type="PROSITE" id="PS51321"/>
    </source>
</evidence>
<feature type="region of interest" description="Disordered" evidence="6">
    <location>
        <begin position="254"/>
        <end position="294"/>
    </location>
</feature>
<sequence>MKSNATHTFRLAKYQLAKKLGQSQSPSTPNLNVRFACNSIHTIRYSRASPPTENSKRPMAPKRKQTKSKKRSANTSAKSSRKSSSAGPRARSAYIYFSTSQRKAVLQKRGIDDKPANFVDAARALAAAWKDMDEVDRAPFEDCAAIDRSRRDVDCLRGAALTGSNEVGTAVKGAVDGLARAPPASSFSCATTAAEGLIEALERLDARLGPGGRAAAAEGIRRIGSSSAVVSSAAAVLGARLTGRLSELLKRWATAPPARPSAARPARAAPATATTGAPPRSSHAATGDLDDETRSRVVGMLMRTSARGAGKASFQKCREVEQALFRKFGSDSKEYRRRARSLNYNLGATDGALLQRVLEGTLDAAQLVVLQAEELAPEALKAQRQEERERYFKSEVQLTAGPQKRRRGANGGRAAERAVGDVEATQESSQPTAASQEPIEHDDAARDVVVGETESAAASAADRSSSSDEDSDDDDSSQSDSDAKRPARVGQVPLAAQEAAAGEDTSSDAALARLLEMASPSSSSSSSSSSPSNSPSRTSVATPASSSSSSAPSVQIGSLQRILDMGFSSEPGAQKLTWRMS</sequence>
<keyword evidence="1" id="KW-0479">Metal-binding</keyword>
<feature type="DNA-binding region" description="HMG box" evidence="5">
    <location>
        <begin position="87"/>
        <end position="150"/>
    </location>
</feature>
<feature type="compositionally biased region" description="Low complexity" evidence="6">
    <location>
        <begin position="519"/>
        <end position="554"/>
    </location>
</feature>
<dbReference type="GO" id="GO:0003677">
    <property type="term" value="F:DNA binding"/>
    <property type="evidence" value="ECO:0007669"/>
    <property type="project" value="UniProtKB-UniRule"/>
</dbReference>
<evidence type="ECO:0000256" key="6">
    <source>
        <dbReference type="SAM" id="MobiDB-lite"/>
    </source>
</evidence>
<evidence type="ECO:0000256" key="5">
    <source>
        <dbReference type="PROSITE-ProRule" id="PRU00267"/>
    </source>
</evidence>
<keyword evidence="4 5" id="KW-0539">Nucleus</keyword>
<feature type="compositionally biased region" description="Low complexity" evidence="6">
    <location>
        <begin position="455"/>
        <end position="464"/>
    </location>
</feature>
<dbReference type="InterPro" id="IPR036910">
    <property type="entry name" value="HMG_box_dom_sf"/>
</dbReference>
<feature type="compositionally biased region" description="Low complexity" evidence="6">
    <location>
        <begin position="254"/>
        <end position="282"/>
    </location>
</feature>
<dbReference type="SMART" id="SM00510">
    <property type="entry name" value="TFS2M"/>
    <property type="match status" value="1"/>
</dbReference>
<dbReference type="GO" id="GO:0005634">
    <property type="term" value="C:nucleus"/>
    <property type="evidence" value="ECO:0007669"/>
    <property type="project" value="UniProtKB-UniRule"/>
</dbReference>
<feature type="compositionally biased region" description="Basic residues" evidence="6">
    <location>
        <begin position="59"/>
        <end position="72"/>
    </location>
</feature>
<dbReference type="Pfam" id="PF07500">
    <property type="entry name" value="TFIIS_M"/>
    <property type="match status" value="1"/>
</dbReference>
<feature type="domain" description="HMG box" evidence="7">
    <location>
        <begin position="87"/>
        <end position="150"/>
    </location>
</feature>
<keyword evidence="5" id="KW-0238">DNA-binding</keyword>
<dbReference type="InterPro" id="IPR036575">
    <property type="entry name" value="TFIIS_cen_dom_sf"/>
</dbReference>
<keyword evidence="2" id="KW-0863">Zinc-finger</keyword>
<dbReference type="PROSITE" id="PS51321">
    <property type="entry name" value="TFIIS_CENTRAL"/>
    <property type="match status" value="1"/>
</dbReference>
<proteinExistence type="predicted"/>
<accession>A0A813DGN2</accession>
<dbReference type="PANTHER" id="PTHR11477">
    <property type="entry name" value="TRANSCRIPTION FACTOR S-II ZINC FINGER DOMAIN-CONTAINING PROTEIN"/>
    <property type="match status" value="1"/>
</dbReference>
<evidence type="ECO:0000256" key="2">
    <source>
        <dbReference type="ARBA" id="ARBA00022771"/>
    </source>
</evidence>
<dbReference type="PROSITE" id="PS50118">
    <property type="entry name" value="HMG_BOX_2"/>
    <property type="match status" value="1"/>
</dbReference>
<dbReference type="EMBL" id="CAJNNV010001604">
    <property type="protein sequence ID" value="CAE8585378.1"/>
    <property type="molecule type" value="Genomic_DNA"/>
</dbReference>
<comment type="caution">
    <text evidence="9">The sequence shown here is derived from an EMBL/GenBank/DDBJ whole genome shotgun (WGS) entry which is preliminary data.</text>
</comment>
<evidence type="ECO:0000259" key="7">
    <source>
        <dbReference type="PROSITE" id="PS50118"/>
    </source>
</evidence>
<dbReference type="AlphaFoldDB" id="A0A813DGN2"/>
<name>A0A813DGN2_POLGL</name>
<dbReference type="Gene3D" id="1.10.30.10">
    <property type="entry name" value="High mobility group box domain"/>
    <property type="match status" value="1"/>
</dbReference>
<evidence type="ECO:0008006" key="11">
    <source>
        <dbReference type="Google" id="ProtNLM"/>
    </source>
</evidence>
<dbReference type="InterPro" id="IPR003618">
    <property type="entry name" value="TFIIS_cen_dom"/>
</dbReference>
<dbReference type="GO" id="GO:0008270">
    <property type="term" value="F:zinc ion binding"/>
    <property type="evidence" value="ECO:0007669"/>
    <property type="project" value="UniProtKB-KW"/>
</dbReference>
<evidence type="ECO:0000256" key="4">
    <source>
        <dbReference type="ARBA" id="ARBA00023242"/>
    </source>
</evidence>
<dbReference type="SUPFAM" id="SSF46942">
    <property type="entry name" value="Elongation factor TFIIS domain 2"/>
    <property type="match status" value="1"/>
</dbReference>
<feature type="compositionally biased region" description="Low complexity" evidence="6">
    <location>
        <begin position="73"/>
        <end position="88"/>
    </location>
</feature>
<dbReference type="PANTHER" id="PTHR11477:SF0">
    <property type="entry name" value="IP08861P-RELATED"/>
    <property type="match status" value="1"/>
</dbReference>
<dbReference type="SUPFAM" id="SSF47095">
    <property type="entry name" value="HMG-box"/>
    <property type="match status" value="1"/>
</dbReference>
<keyword evidence="3" id="KW-0862">Zinc</keyword>
<evidence type="ECO:0000256" key="1">
    <source>
        <dbReference type="ARBA" id="ARBA00022723"/>
    </source>
</evidence>
<evidence type="ECO:0000256" key="3">
    <source>
        <dbReference type="ARBA" id="ARBA00022833"/>
    </source>
</evidence>
<evidence type="ECO:0000313" key="9">
    <source>
        <dbReference type="EMBL" id="CAE8585378.1"/>
    </source>
</evidence>
<dbReference type="GO" id="GO:0006351">
    <property type="term" value="P:DNA-templated transcription"/>
    <property type="evidence" value="ECO:0007669"/>
    <property type="project" value="InterPro"/>
</dbReference>
<organism evidence="9 10">
    <name type="scientific">Polarella glacialis</name>
    <name type="common">Dinoflagellate</name>
    <dbReference type="NCBI Taxonomy" id="89957"/>
    <lineage>
        <taxon>Eukaryota</taxon>
        <taxon>Sar</taxon>
        <taxon>Alveolata</taxon>
        <taxon>Dinophyceae</taxon>
        <taxon>Suessiales</taxon>
        <taxon>Suessiaceae</taxon>
        <taxon>Polarella</taxon>
    </lineage>
</organism>
<keyword evidence="10" id="KW-1185">Reference proteome</keyword>
<reference evidence="9" key="1">
    <citation type="submission" date="2021-02" db="EMBL/GenBank/DDBJ databases">
        <authorList>
            <person name="Dougan E. K."/>
            <person name="Rhodes N."/>
            <person name="Thang M."/>
            <person name="Chan C."/>
        </authorList>
    </citation>
    <scope>NUCLEOTIDE SEQUENCE</scope>
</reference>
<feature type="compositionally biased region" description="Polar residues" evidence="6">
    <location>
        <begin position="425"/>
        <end position="435"/>
    </location>
</feature>
<evidence type="ECO:0000313" key="10">
    <source>
        <dbReference type="Proteomes" id="UP000654075"/>
    </source>
</evidence>